<protein>
    <submittedName>
        <fullName evidence="3">Uncharacterized protein</fullName>
    </submittedName>
</protein>
<dbReference type="Proteomes" id="UP000663866">
    <property type="component" value="Unassembled WGS sequence"/>
</dbReference>
<keyword evidence="4" id="KW-1185">Reference proteome</keyword>
<proteinExistence type="predicted"/>
<dbReference type="EMBL" id="CAJOBG010006934">
    <property type="protein sequence ID" value="CAF4201920.1"/>
    <property type="molecule type" value="Genomic_DNA"/>
</dbReference>
<dbReference type="EMBL" id="CAJNRF010001275">
    <property type="protein sequence ID" value="CAF2003522.1"/>
    <property type="molecule type" value="Genomic_DNA"/>
</dbReference>
<organism evidence="3 4">
    <name type="scientific">Rotaria magnacalcarata</name>
    <dbReference type="NCBI Taxonomy" id="392030"/>
    <lineage>
        <taxon>Eukaryota</taxon>
        <taxon>Metazoa</taxon>
        <taxon>Spiralia</taxon>
        <taxon>Gnathifera</taxon>
        <taxon>Rotifera</taxon>
        <taxon>Eurotatoria</taxon>
        <taxon>Bdelloidea</taxon>
        <taxon>Philodinida</taxon>
        <taxon>Philodinidae</taxon>
        <taxon>Rotaria</taxon>
    </lineage>
</organism>
<dbReference type="AlphaFoldDB" id="A0A820C2F3"/>
<gene>
    <name evidence="3" type="ORF">OVN521_LOCUS26443</name>
    <name evidence="2" type="ORF">WKI299_LOCUS4884</name>
</gene>
<evidence type="ECO:0000313" key="3">
    <source>
        <dbReference type="EMBL" id="CAF4201920.1"/>
    </source>
</evidence>
<evidence type="ECO:0000313" key="4">
    <source>
        <dbReference type="Proteomes" id="UP000663866"/>
    </source>
</evidence>
<feature type="compositionally biased region" description="Low complexity" evidence="1">
    <location>
        <begin position="126"/>
        <end position="141"/>
    </location>
</feature>
<sequence>MVPVEEIQIFDVRDIEEQESFTEKSIYIRPVYEEQNDLSILRLSGDNQNPIKTTENVCAKEIINHFSTETFQSSTSSSPINVPLIIHISTSPGEEEKEEEKEKIASPSPLSEVNALYVVNTKHQISSKSTHSSSTVSKKSVPITRKRSTTTEEPIALRLKRSRLKKSN</sequence>
<comment type="caution">
    <text evidence="3">The sequence shown here is derived from an EMBL/GenBank/DDBJ whole genome shotgun (WGS) entry which is preliminary data.</text>
</comment>
<dbReference type="Proteomes" id="UP000663856">
    <property type="component" value="Unassembled WGS sequence"/>
</dbReference>
<evidence type="ECO:0000313" key="2">
    <source>
        <dbReference type="EMBL" id="CAF2003522.1"/>
    </source>
</evidence>
<name>A0A820C2F3_9BILA</name>
<accession>A0A820C2F3</accession>
<evidence type="ECO:0000256" key="1">
    <source>
        <dbReference type="SAM" id="MobiDB-lite"/>
    </source>
</evidence>
<reference evidence="3" key="1">
    <citation type="submission" date="2021-02" db="EMBL/GenBank/DDBJ databases">
        <authorList>
            <person name="Nowell W R."/>
        </authorList>
    </citation>
    <scope>NUCLEOTIDE SEQUENCE</scope>
</reference>
<feature type="compositionally biased region" description="Basic residues" evidence="1">
    <location>
        <begin position="158"/>
        <end position="168"/>
    </location>
</feature>
<feature type="region of interest" description="Disordered" evidence="1">
    <location>
        <begin position="123"/>
        <end position="168"/>
    </location>
</feature>
<feature type="region of interest" description="Disordered" evidence="1">
    <location>
        <begin position="90"/>
        <end position="109"/>
    </location>
</feature>